<keyword evidence="2" id="KW-1185">Reference proteome</keyword>
<dbReference type="AlphaFoldDB" id="A0AAU9NS12"/>
<reference evidence="1 2" key="1">
    <citation type="submission" date="2022-01" db="EMBL/GenBank/DDBJ databases">
        <authorList>
            <person name="Xiong W."/>
            <person name="Schranz E."/>
        </authorList>
    </citation>
    <scope>NUCLEOTIDE SEQUENCE [LARGE SCALE GENOMIC DNA]</scope>
</reference>
<proteinExistence type="predicted"/>
<comment type="caution">
    <text evidence="1">The sequence shown here is derived from an EMBL/GenBank/DDBJ whole genome shotgun (WGS) entry which is preliminary data.</text>
</comment>
<protein>
    <submittedName>
        <fullName evidence="1">Uncharacterized protein</fullName>
    </submittedName>
</protein>
<name>A0AAU9NS12_9ASTR</name>
<gene>
    <name evidence="1" type="ORF">LVIROSA_LOCUS26744</name>
</gene>
<evidence type="ECO:0000313" key="2">
    <source>
        <dbReference type="Proteomes" id="UP001157418"/>
    </source>
</evidence>
<organism evidence="1 2">
    <name type="scientific">Lactuca virosa</name>
    <dbReference type="NCBI Taxonomy" id="75947"/>
    <lineage>
        <taxon>Eukaryota</taxon>
        <taxon>Viridiplantae</taxon>
        <taxon>Streptophyta</taxon>
        <taxon>Embryophyta</taxon>
        <taxon>Tracheophyta</taxon>
        <taxon>Spermatophyta</taxon>
        <taxon>Magnoliopsida</taxon>
        <taxon>eudicotyledons</taxon>
        <taxon>Gunneridae</taxon>
        <taxon>Pentapetalae</taxon>
        <taxon>asterids</taxon>
        <taxon>campanulids</taxon>
        <taxon>Asterales</taxon>
        <taxon>Asteraceae</taxon>
        <taxon>Cichorioideae</taxon>
        <taxon>Cichorieae</taxon>
        <taxon>Lactucinae</taxon>
        <taxon>Lactuca</taxon>
    </lineage>
</organism>
<dbReference type="Proteomes" id="UP001157418">
    <property type="component" value="Unassembled WGS sequence"/>
</dbReference>
<accession>A0AAU9NS12</accession>
<sequence length="111" mass="12904">MLDSHVVSWDRTEFNVDFLFQPHRHNEEARSEIIKDILHGILRLSQKEVADLKGKHINGRFFLHCDQGYYRVLLSPATLHHHHHCCTEDYHHLLKDGKILGTTVGESSINV</sequence>
<dbReference type="EMBL" id="CAKMRJ010005412">
    <property type="protein sequence ID" value="CAH1440622.1"/>
    <property type="molecule type" value="Genomic_DNA"/>
</dbReference>
<evidence type="ECO:0000313" key="1">
    <source>
        <dbReference type="EMBL" id="CAH1440622.1"/>
    </source>
</evidence>